<dbReference type="GO" id="GO:0005840">
    <property type="term" value="C:ribosome"/>
    <property type="evidence" value="ECO:0007669"/>
    <property type="project" value="UniProtKB-KW"/>
</dbReference>
<feature type="region of interest" description="Disordered" evidence="1">
    <location>
        <begin position="1"/>
        <end position="128"/>
    </location>
</feature>
<feature type="non-terminal residue" evidence="2">
    <location>
        <position position="128"/>
    </location>
</feature>
<reference evidence="2" key="1">
    <citation type="submission" date="2020-02" db="EMBL/GenBank/DDBJ databases">
        <authorList>
            <person name="Meier V. D."/>
        </authorList>
    </citation>
    <scope>NUCLEOTIDE SEQUENCE</scope>
    <source>
        <strain evidence="2">AVDCRST_MAG79</strain>
    </source>
</reference>
<gene>
    <name evidence="2" type="ORF">AVDCRST_MAG79-1</name>
</gene>
<organism evidence="2">
    <name type="scientific">uncultured Thermoleophilia bacterium</name>
    <dbReference type="NCBI Taxonomy" id="1497501"/>
    <lineage>
        <taxon>Bacteria</taxon>
        <taxon>Bacillati</taxon>
        <taxon>Actinomycetota</taxon>
        <taxon>Thermoleophilia</taxon>
        <taxon>environmental samples</taxon>
    </lineage>
</organism>
<feature type="non-terminal residue" evidence="2">
    <location>
        <position position="1"/>
    </location>
</feature>
<dbReference type="AlphaFoldDB" id="A0A6J4T9S1"/>
<keyword evidence="2" id="KW-0689">Ribosomal protein</keyword>
<protein>
    <submittedName>
        <fullName evidence="2">LSU ribosomal protein L7p/L12p (P1/P2)</fullName>
    </submittedName>
</protein>
<feature type="compositionally biased region" description="Basic residues" evidence="1">
    <location>
        <begin position="44"/>
        <end position="53"/>
    </location>
</feature>
<feature type="compositionally biased region" description="Basic and acidic residues" evidence="1">
    <location>
        <begin position="1"/>
        <end position="26"/>
    </location>
</feature>
<evidence type="ECO:0000256" key="1">
    <source>
        <dbReference type="SAM" id="MobiDB-lite"/>
    </source>
</evidence>
<proteinExistence type="predicted"/>
<name>A0A6J4T9S1_9ACTN</name>
<feature type="compositionally biased region" description="Basic and acidic residues" evidence="1">
    <location>
        <begin position="60"/>
        <end position="82"/>
    </location>
</feature>
<sequence>AHDQRPADRRDQAEERPRPRRAREVARGGLRRLRLGRPDDGGGPRRRWRRGRRGAGGADGVRRRPDLGGRLEDRRHQGDPGGHRSRPQGGQGRRRRRTCSRQAGPVARGRRSPARGARGGRRDRRDPL</sequence>
<dbReference type="EMBL" id="CADCWC010000001">
    <property type="protein sequence ID" value="CAA9517558.1"/>
    <property type="molecule type" value="Genomic_DNA"/>
</dbReference>
<keyword evidence="2" id="KW-0687">Ribonucleoprotein</keyword>
<feature type="compositionally biased region" description="Basic residues" evidence="1">
    <location>
        <begin position="108"/>
        <end position="122"/>
    </location>
</feature>
<evidence type="ECO:0000313" key="2">
    <source>
        <dbReference type="EMBL" id="CAA9517558.1"/>
    </source>
</evidence>
<accession>A0A6J4T9S1</accession>